<accession>A0A1V0SF82</accession>
<sequence length="187" mass="22336">MEFRILKLELRKIDNKSCLYDLENNMYDFEKIPDNYDILCLVTDDRYDLRHVPLRISNYEFIYQKLNAQIFHNTKLITYKFGSIGTDYLDLGLKLEMFVLLIYRDDTVGAHYMFGESLNDDLLNPIIDKMNDSLPMIVISRDNYDLMQNKFLCSLFNITEININYEKNSCYLIEKRKIMIKAAIKKY</sequence>
<evidence type="ECO:0000313" key="1">
    <source>
        <dbReference type="EMBL" id="ARF10375.1"/>
    </source>
</evidence>
<organism evidence="1">
    <name type="scientific">Hokovirus HKV1</name>
    <dbReference type="NCBI Taxonomy" id="1977638"/>
    <lineage>
        <taxon>Viruses</taxon>
        <taxon>Varidnaviria</taxon>
        <taxon>Bamfordvirae</taxon>
        <taxon>Nucleocytoviricota</taxon>
        <taxon>Megaviricetes</taxon>
        <taxon>Imitervirales</taxon>
        <taxon>Mimiviridae</taxon>
        <taxon>Klosneuvirinae</taxon>
        <taxon>Hokovirus</taxon>
    </lineage>
</organism>
<protein>
    <submittedName>
        <fullName evidence="1">Uncharacterized protein</fullName>
    </submittedName>
</protein>
<proteinExistence type="predicted"/>
<dbReference type="EMBL" id="KY684103">
    <property type="protein sequence ID" value="ARF10375.1"/>
    <property type="molecule type" value="Genomic_DNA"/>
</dbReference>
<gene>
    <name evidence="1" type="ORF">Hokovirus_1_254</name>
</gene>
<reference evidence="1" key="1">
    <citation type="journal article" date="2017" name="Science">
        <title>Giant viruses with an expanded complement of translation system components.</title>
        <authorList>
            <person name="Schulz F."/>
            <person name="Yutin N."/>
            <person name="Ivanova N.N."/>
            <person name="Ortega D.R."/>
            <person name="Lee T.K."/>
            <person name="Vierheilig J."/>
            <person name="Daims H."/>
            <person name="Horn M."/>
            <person name="Wagner M."/>
            <person name="Jensen G.J."/>
            <person name="Kyrpides N.C."/>
            <person name="Koonin E.V."/>
            <person name="Woyke T."/>
        </authorList>
    </citation>
    <scope>NUCLEOTIDE SEQUENCE</scope>
    <source>
        <strain evidence="1">HKV1</strain>
    </source>
</reference>
<name>A0A1V0SF82_9VIRU</name>